<gene>
    <name evidence="1" type="ORF">ETD83_30025</name>
</gene>
<name>A0A5C4J600_9ACTN</name>
<dbReference type="Gene3D" id="3.30.70.1230">
    <property type="entry name" value="Nucleotide cyclase"/>
    <property type="match status" value="1"/>
</dbReference>
<proteinExistence type="predicted"/>
<dbReference type="Proteomes" id="UP000309174">
    <property type="component" value="Unassembled WGS sequence"/>
</dbReference>
<evidence type="ECO:0000313" key="1">
    <source>
        <dbReference type="EMBL" id="TMQ91617.1"/>
    </source>
</evidence>
<comment type="caution">
    <text evidence="1">The sequence shown here is derived from an EMBL/GenBank/DDBJ whole genome shotgun (WGS) entry which is preliminary data.</text>
</comment>
<dbReference type="RefSeq" id="WP_138648576.1">
    <property type="nucleotide sequence ID" value="NZ_VCKW01000198.1"/>
</dbReference>
<dbReference type="SUPFAM" id="SSF55073">
    <property type="entry name" value="Nucleotide cyclase"/>
    <property type="match status" value="1"/>
</dbReference>
<evidence type="ECO:0000313" key="2">
    <source>
        <dbReference type="Proteomes" id="UP000309174"/>
    </source>
</evidence>
<reference evidence="1 2" key="1">
    <citation type="submission" date="2019-05" db="EMBL/GenBank/DDBJ databases">
        <title>Draft genome sequence of Actinomadura sp. 14C53.</title>
        <authorList>
            <person name="Saricaoglu S."/>
            <person name="Isik K."/>
        </authorList>
    </citation>
    <scope>NUCLEOTIDE SEQUENCE [LARGE SCALE GENOMIC DNA]</scope>
    <source>
        <strain evidence="1 2">14C53</strain>
    </source>
</reference>
<dbReference type="EMBL" id="VCKW01000198">
    <property type="protein sequence ID" value="TMQ91617.1"/>
    <property type="molecule type" value="Genomic_DNA"/>
</dbReference>
<organism evidence="1 2">
    <name type="scientific">Actinomadura soli</name>
    <dbReference type="NCBI Taxonomy" id="2508997"/>
    <lineage>
        <taxon>Bacteria</taxon>
        <taxon>Bacillati</taxon>
        <taxon>Actinomycetota</taxon>
        <taxon>Actinomycetes</taxon>
        <taxon>Streptosporangiales</taxon>
        <taxon>Thermomonosporaceae</taxon>
        <taxon>Actinomadura</taxon>
    </lineage>
</organism>
<evidence type="ECO:0008006" key="3">
    <source>
        <dbReference type="Google" id="ProtNLM"/>
    </source>
</evidence>
<dbReference type="AlphaFoldDB" id="A0A5C4J600"/>
<dbReference type="InterPro" id="IPR029787">
    <property type="entry name" value="Nucleotide_cyclase"/>
</dbReference>
<dbReference type="OrthoDB" id="3482507at2"/>
<protein>
    <recommendedName>
        <fullName evidence="3">Guanylate cyclase domain-containing protein</fullName>
    </recommendedName>
</protein>
<sequence>MSSNQPVHRSILAIDIEGSTAAVRTNPIRRELRSQIYRMLAVAMDHTGIDGHWCDPFEDRGDGVLVMMRPVDELPKTLLLSRLVPQLALQLLEYNTGLPAGERRRRGLRLRTVVHAGEVHRDENGYFGEAVDHACRLLDSPKLKQCLRDSPTPLILVVSEDIYWGIVRHGYDGICPTTYNPDLRVSVGGRRRTGYVHVPSTIPDAPENRSMAVA</sequence>
<keyword evidence="2" id="KW-1185">Reference proteome</keyword>
<accession>A0A5C4J600</accession>